<evidence type="ECO:0000256" key="9">
    <source>
        <dbReference type="ARBA" id="ARBA00023295"/>
    </source>
</evidence>
<evidence type="ECO:0000256" key="5">
    <source>
        <dbReference type="ARBA" id="ARBA00022729"/>
    </source>
</evidence>
<dbReference type="GeneID" id="92070430"/>
<feature type="active site" evidence="12">
    <location>
        <position position="226"/>
    </location>
</feature>
<dbReference type="SMART" id="SM00710">
    <property type="entry name" value="PbH1"/>
    <property type="match status" value="6"/>
</dbReference>
<comment type="subcellular location">
    <subcellularLocation>
        <location evidence="1">Secreted</location>
    </subcellularLocation>
</comment>
<dbReference type="InterPro" id="IPR006626">
    <property type="entry name" value="PbH1"/>
</dbReference>
<protein>
    <recommendedName>
        <fullName evidence="3">endo-polygalacturonase</fullName>
        <ecNumber evidence="3">3.2.1.15</ecNumber>
    </recommendedName>
</protein>
<evidence type="ECO:0000256" key="13">
    <source>
        <dbReference type="RuleBase" id="RU361169"/>
    </source>
</evidence>
<evidence type="ECO:0000256" key="10">
    <source>
        <dbReference type="ARBA" id="ARBA00023316"/>
    </source>
</evidence>
<dbReference type="EMBL" id="JAQQWE010000001">
    <property type="protein sequence ID" value="KAK7966869.1"/>
    <property type="molecule type" value="Genomic_DNA"/>
</dbReference>
<organism evidence="15 16">
    <name type="scientific">Apiospora aurea</name>
    <dbReference type="NCBI Taxonomy" id="335848"/>
    <lineage>
        <taxon>Eukaryota</taxon>
        <taxon>Fungi</taxon>
        <taxon>Dikarya</taxon>
        <taxon>Ascomycota</taxon>
        <taxon>Pezizomycotina</taxon>
        <taxon>Sordariomycetes</taxon>
        <taxon>Xylariomycetidae</taxon>
        <taxon>Amphisphaeriales</taxon>
        <taxon>Apiosporaceae</taxon>
        <taxon>Apiospora</taxon>
    </lineage>
</organism>
<dbReference type="Pfam" id="PF00295">
    <property type="entry name" value="Glyco_hydro_28"/>
    <property type="match status" value="1"/>
</dbReference>
<evidence type="ECO:0000256" key="4">
    <source>
        <dbReference type="ARBA" id="ARBA00022525"/>
    </source>
</evidence>
<evidence type="ECO:0000256" key="7">
    <source>
        <dbReference type="ARBA" id="ARBA00022801"/>
    </source>
</evidence>
<evidence type="ECO:0000256" key="14">
    <source>
        <dbReference type="SAM" id="SignalP"/>
    </source>
</evidence>
<keyword evidence="8" id="KW-1015">Disulfide bond</keyword>
<accession>A0ABR1QW69</accession>
<evidence type="ECO:0000256" key="2">
    <source>
        <dbReference type="ARBA" id="ARBA00008834"/>
    </source>
</evidence>
<dbReference type="InterPro" id="IPR011050">
    <property type="entry name" value="Pectin_lyase_fold/virulence"/>
</dbReference>
<reference evidence="15 16" key="1">
    <citation type="submission" date="2023-01" db="EMBL/GenBank/DDBJ databases">
        <title>Analysis of 21 Apiospora genomes using comparative genomics revels a genus with tremendous synthesis potential of carbohydrate active enzymes and secondary metabolites.</title>
        <authorList>
            <person name="Sorensen T."/>
        </authorList>
    </citation>
    <scope>NUCLEOTIDE SEQUENCE [LARGE SCALE GENOMIC DNA]</scope>
    <source>
        <strain evidence="15 16">CBS 24483</strain>
    </source>
</reference>
<keyword evidence="9 13" id="KW-0326">Glycosidase</keyword>
<dbReference type="GO" id="GO:0016787">
    <property type="term" value="F:hydrolase activity"/>
    <property type="evidence" value="ECO:0007669"/>
    <property type="project" value="UniProtKB-KW"/>
</dbReference>
<comment type="caution">
    <text evidence="15">The sequence shown here is derived from an EMBL/GenBank/DDBJ whole genome shotgun (WGS) entry which is preliminary data.</text>
</comment>
<keyword evidence="10" id="KW-0961">Cell wall biogenesis/degradation</keyword>
<dbReference type="PROSITE" id="PS00502">
    <property type="entry name" value="POLYGALACTURONASE"/>
    <property type="match status" value="1"/>
</dbReference>
<evidence type="ECO:0000256" key="3">
    <source>
        <dbReference type="ARBA" id="ARBA00012736"/>
    </source>
</evidence>
<proteinExistence type="inferred from homology"/>
<evidence type="ECO:0000256" key="6">
    <source>
        <dbReference type="ARBA" id="ARBA00022737"/>
    </source>
</evidence>
<sequence length="366" mass="37542">MYAKSVLGLCAAAALQAAAMPAGMESRADSCTFTDAAAAMKSKTSCSNIVLDGISVPAGTTLDMTGLKDGTHVTFKGNTSFGYKEWKGPLLSFSGKNIQIDGASGHVIDGNGAKWWDTKGTNGGKKKPKFFYAHKLIDSNIKGLNVKNTPVQGFSINGAKNLGVYDITIDNSAGDKNGGHNTDAFDVGSSDGVYISGANIQNQDDCLAVNSGTNITFTGGKCSGGHGVSIGSVGGRKDNVVKDVHILSTSIANSDNGVRIKTVSGATGSVSGVEYKDITLTNIAKYGIVIQQDYENGSPTGKPTDGVPITDLSISGVTGSVSGKKATPIYILCAKGACSNWKWSGVKIDGGKASDKCSNVPSPASC</sequence>
<comment type="catalytic activity">
    <reaction evidence="11">
        <text>(1,4-alpha-D-galacturonosyl)n+m + H2O = (1,4-alpha-D-galacturonosyl)n + (1,4-alpha-D-galacturonosyl)m.</text>
        <dbReference type="EC" id="3.2.1.15"/>
    </reaction>
</comment>
<dbReference type="Proteomes" id="UP001391051">
    <property type="component" value="Unassembled WGS sequence"/>
</dbReference>
<evidence type="ECO:0000313" key="16">
    <source>
        <dbReference type="Proteomes" id="UP001391051"/>
    </source>
</evidence>
<keyword evidence="5 14" id="KW-0732">Signal</keyword>
<feature type="signal peptide" evidence="14">
    <location>
        <begin position="1"/>
        <end position="19"/>
    </location>
</feature>
<dbReference type="PANTHER" id="PTHR31884">
    <property type="entry name" value="POLYGALACTURONASE"/>
    <property type="match status" value="1"/>
</dbReference>
<name>A0ABR1QW69_9PEZI</name>
<keyword evidence="7 13" id="KW-0378">Hydrolase</keyword>
<keyword evidence="4" id="KW-0964">Secreted</keyword>
<keyword evidence="6" id="KW-0677">Repeat</keyword>
<feature type="chain" id="PRO_5046341621" description="endo-polygalacturonase" evidence="14">
    <location>
        <begin position="20"/>
        <end position="366"/>
    </location>
</feature>
<evidence type="ECO:0000256" key="11">
    <source>
        <dbReference type="ARBA" id="ARBA00034074"/>
    </source>
</evidence>
<evidence type="ECO:0000256" key="1">
    <source>
        <dbReference type="ARBA" id="ARBA00004613"/>
    </source>
</evidence>
<keyword evidence="16" id="KW-1185">Reference proteome</keyword>
<evidence type="ECO:0000256" key="12">
    <source>
        <dbReference type="PROSITE-ProRule" id="PRU10052"/>
    </source>
</evidence>
<dbReference type="InterPro" id="IPR050434">
    <property type="entry name" value="Glycosyl_hydrlase_28"/>
</dbReference>
<dbReference type="Gene3D" id="2.160.20.10">
    <property type="entry name" value="Single-stranded right-handed beta-helix, Pectin lyase-like"/>
    <property type="match status" value="1"/>
</dbReference>
<evidence type="ECO:0000313" key="15">
    <source>
        <dbReference type="EMBL" id="KAK7966869.1"/>
    </source>
</evidence>
<dbReference type="InterPro" id="IPR000743">
    <property type="entry name" value="Glyco_hydro_28"/>
</dbReference>
<dbReference type="InterPro" id="IPR012334">
    <property type="entry name" value="Pectin_lyas_fold"/>
</dbReference>
<dbReference type="PANTHER" id="PTHR31884:SF1">
    <property type="entry name" value="POLYGALACTURONASE"/>
    <property type="match status" value="1"/>
</dbReference>
<comment type="similarity">
    <text evidence="2 13">Belongs to the glycosyl hydrolase 28 family.</text>
</comment>
<dbReference type="SUPFAM" id="SSF51126">
    <property type="entry name" value="Pectin lyase-like"/>
    <property type="match status" value="1"/>
</dbReference>
<gene>
    <name evidence="15" type="ORF">PG986_001146</name>
</gene>
<dbReference type="RefSeq" id="XP_066706261.1">
    <property type="nucleotide sequence ID" value="XM_066837368.1"/>
</dbReference>
<evidence type="ECO:0000256" key="8">
    <source>
        <dbReference type="ARBA" id="ARBA00023157"/>
    </source>
</evidence>
<dbReference type="EC" id="3.2.1.15" evidence="3"/>